<comment type="caution">
    <text evidence="1">The sequence shown here is derived from an EMBL/GenBank/DDBJ whole genome shotgun (WGS) entry which is preliminary data.</text>
</comment>
<name>A0ABP7T4F8_9PSEU</name>
<protein>
    <recommendedName>
        <fullName evidence="3">Transcriptional regulator</fullName>
    </recommendedName>
</protein>
<gene>
    <name evidence="1" type="ORF">GCM10022247_51020</name>
</gene>
<organism evidence="1 2">
    <name type="scientific">Allokutzneria multivorans</name>
    <dbReference type="NCBI Taxonomy" id="1142134"/>
    <lineage>
        <taxon>Bacteria</taxon>
        <taxon>Bacillati</taxon>
        <taxon>Actinomycetota</taxon>
        <taxon>Actinomycetes</taxon>
        <taxon>Pseudonocardiales</taxon>
        <taxon>Pseudonocardiaceae</taxon>
        <taxon>Allokutzneria</taxon>
    </lineage>
</organism>
<keyword evidence="2" id="KW-1185">Reference proteome</keyword>
<evidence type="ECO:0000313" key="2">
    <source>
        <dbReference type="Proteomes" id="UP001501747"/>
    </source>
</evidence>
<proteinExistence type="predicted"/>
<reference evidence="2" key="1">
    <citation type="journal article" date="2019" name="Int. J. Syst. Evol. Microbiol.">
        <title>The Global Catalogue of Microorganisms (GCM) 10K type strain sequencing project: providing services to taxonomists for standard genome sequencing and annotation.</title>
        <authorList>
            <consortium name="The Broad Institute Genomics Platform"/>
            <consortium name="The Broad Institute Genome Sequencing Center for Infectious Disease"/>
            <person name="Wu L."/>
            <person name="Ma J."/>
        </authorList>
    </citation>
    <scope>NUCLEOTIDE SEQUENCE [LARGE SCALE GENOMIC DNA]</scope>
    <source>
        <strain evidence="2">JCM 17342</strain>
    </source>
</reference>
<sequence length="194" mass="21215">MGVTKELSQLGAHFTLAEAARVGLTASDLGDLIDQGEVFQREPGERYARAGSPSALWLDIWDATTALKGSVACLETALAWYGLAPEIPKRTQIAVPRGSATEANFRLPVEVFEYDPDTFDVGAGLVEVNRGCDAPIYTDHRAVADVITRRDLVSEERAREIVRRYKPRADSHMTHTARLLGVESQVAEFLASTT</sequence>
<accession>A0ABP7T4F8</accession>
<dbReference type="EMBL" id="BAABAL010000018">
    <property type="protein sequence ID" value="GAA4020736.1"/>
    <property type="molecule type" value="Genomic_DNA"/>
</dbReference>
<dbReference type="Proteomes" id="UP001501747">
    <property type="component" value="Unassembled WGS sequence"/>
</dbReference>
<evidence type="ECO:0000313" key="1">
    <source>
        <dbReference type="EMBL" id="GAA4020736.1"/>
    </source>
</evidence>
<evidence type="ECO:0008006" key="3">
    <source>
        <dbReference type="Google" id="ProtNLM"/>
    </source>
</evidence>